<dbReference type="InterPro" id="IPR000994">
    <property type="entry name" value="Pept_M24"/>
</dbReference>
<sequence length="346" mass="38599">MAGNIKQVSESGSGSEDEFDKEESLANDLVVTKYTQAADIANSVLKEVIAAVKEGVEVGFLCDLGDRLILERTSMVFKKEEIQKGIAMPTCISVDNCICHYSPLRSNTELVLHNGQMVKIDLGAHIDGYVATVAHTVVVGASPTEKIKSQKANVIMAAYRAMEAAIRMLRPGMYKNMDVTGMIDQISGFYKANFINFSIRIYLQVKPVENMLSHQLLRNKIDGEKQIIQNPGEKQRAEMTKCSFKKYEAYAIDIVMSTGEGHAKLADTNATVYKRTDDVVYSLKMKAARTFFSNAMSRFGSMPFTLRAFEEKAAKLGVVECKRHNLLQPFQVRSLKLLCRDLKLKL</sequence>
<dbReference type="Gene3D" id="1.10.10.10">
    <property type="entry name" value="Winged helix-like DNA-binding domain superfamily/Winged helix DNA-binding domain"/>
    <property type="match status" value="1"/>
</dbReference>
<evidence type="ECO:0000259" key="2">
    <source>
        <dbReference type="Pfam" id="PF00557"/>
    </source>
</evidence>
<dbReference type="InterPro" id="IPR036390">
    <property type="entry name" value="WH_DNA-bd_sf"/>
</dbReference>
<feature type="domain" description="Peptidase M24" evidence="2">
    <location>
        <begin position="33"/>
        <end position="174"/>
    </location>
</feature>
<proteinExistence type="inferred from homology"/>
<evidence type="ECO:0000256" key="1">
    <source>
        <dbReference type="ARBA" id="ARBA00007319"/>
    </source>
</evidence>
<dbReference type="Pfam" id="PF00557">
    <property type="entry name" value="Peptidase_M24"/>
    <property type="match status" value="1"/>
</dbReference>
<dbReference type="PANTHER" id="PTHR10804">
    <property type="entry name" value="PROTEASE FAMILY M24 METHIONYL AMINOPEPTIDASE, AMINOPEPTIDASE P"/>
    <property type="match status" value="1"/>
</dbReference>
<comment type="similarity">
    <text evidence="1">Belongs to the peptidase M24 family.</text>
</comment>
<dbReference type="FunFam" id="1.10.10.10:FF:000029">
    <property type="entry name" value="Proliferation-associated 2G4, a"/>
    <property type="match status" value="1"/>
</dbReference>
<dbReference type="Gene3D" id="3.90.230.10">
    <property type="entry name" value="Creatinase/methionine aminopeptidase superfamily"/>
    <property type="match status" value="1"/>
</dbReference>
<reference evidence="4" key="1">
    <citation type="submission" date="2017-02" db="UniProtKB">
        <authorList>
            <consortium name="WormBaseParasite"/>
        </authorList>
    </citation>
    <scope>IDENTIFICATION</scope>
</reference>
<dbReference type="AlphaFoldDB" id="A0A0N5AVG1"/>
<name>A0A0N5AVG1_9BILA</name>
<dbReference type="InterPro" id="IPR036005">
    <property type="entry name" value="Creatinase/aminopeptidase-like"/>
</dbReference>
<evidence type="ECO:0000313" key="4">
    <source>
        <dbReference type="WBParaSite" id="SMUV_0000887901-mRNA-1"/>
    </source>
</evidence>
<dbReference type="SUPFAM" id="SSF46785">
    <property type="entry name" value="Winged helix' DNA-binding domain"/>
    <property type="match status" value="1"/>
</dbReference>
<dbReference type="PANTHER" id="PTHR10804:SF11">
    <property type="entry name" value="PROLIFERATION-ASSOCIATED PROTEIN 2G4"/>
    <property type="match status" value="1"/>
</dbReference>
<dbReference type="SUPFAM" id="SSF55920">
    <property type="entry name" value="Creatinase/aminopeptidase"/>
    <property type="match status" value="1"/>
</dbReference>
<dbReference type="InterPro" id="IPR036388">
    <property type="entry name" value="WH-like_DNA-bd_sf"/>
</dbReference>
<accession>A0A0N5AVG1</accession>
<evidence type="ECO:0000313" key="3">
    <source>
        <dbReference type="Proteomes" id="UP000046393"/>
    </source>
</evidence>
<organism evidence="3 4">
    <name type="scientific">Syphacia muris</name>
    <dbReference type="NCBI Taxonomy" id="451379"/>
    <lineage>
        <taxon>Eukaryota</taxon>
        <taxon>Metazoa</taxon>
        <taxon>Ecdysozoa</taxon>
        <taxon>Nematoda</taxon>
        <taxon>Chromadorea</taxon>
        <taxon>Rhabditida</taxon>
        <taxon>Spirurina</taxon>
        <taxon>Oxyuridomorpha</taxon>
        <taxon>Oxyuroidea</taxon>
        <taxon>Oxyuridae</taxon>
        <taxon>Syphacia</taxon>
    </lineage>
</organism>
<keyword evidence="3" id="KW-1185">Reference proteome</keyword>
<dbReference type="Proteomes" id="UP000046393">
    <property type="component" value="Unplaced"/>
</dbReference>
<dbReference type="WBParaSite" id="SMUV_0000887901-mRNA-1">
    <property type="protein sequence ID" value="SMUV_0000887901-mRNA-1"/>
    <property type="gene ID" value="SMUV_0000887901"/>
</dbReference>
<dbReference type="InterPro" id="IPR047113">
    <property type="entry name" value="PA2G4/ARX1"/>
</dbReference>
<dbReference type="STRING" id="451379.A0A0N5AVG1"/>
<protein>
    <submittedName>
        <fullName evidence="4">Peptidase_M24 domain-containing protein</fullName>
    </submittedName>
</protein>
<dbReference type="CDD" id="cd01089">
    <property type="entry name" value="PA2G4-like"/>
    <property type="match status" value="1"/>
</dbReference>